<proteinExistence type="predicted"/>
<dbReference type="EMBL" id="CAJPVJ010010350">
    <property type="protein sequence ID" value="CAG2173162.1"/>
    <property type="molecule type" value="Genomic_DNA"/>
</dbReference>
<evidence type="ECO:0000313" key="4">
    <source>
        <dbReference type="Proteomes" id="UP000728032"/>
    </source>
</evidence>
<dbReference type="EMBL" id="OC925175">
    <property type="protein sequence ID" value="CAD7655975.1"/>
    <property type="molecule type" value="Genomic_DNA"/>
</dbReference>
<feature type="domain" description="Immunoglobulin" evidence="2">
    <location>
        <begin position="30"/>
        <end position="136"/>
    </location>
</feature>
<protein>
    <recommendedName>
        <fullName evidence="2">Immunoglobulin domain-containing protein</fullName>
    </recommendedName>
</protein>
<dbReference type="InterPro" id="IPR036179">
    <property type="entry name" value="Ig-like_dom_sf"/>
</dbReference>
<dbReference type="SMART" id="SM00409">
    <property type="entry name" value="IG"/>
    <property type="match status" value="1"/>
</dbReference>
<evidence type="ECO:0000259" key="2">
    <source>
        <dbReference type="SMART" id="SM00409"/>
    </source>
</evidence>
<feature type="chain" id="PRO_5035592729" description="Immunoglobulin domain-containing protein" evidence="1">
    <location>
        <begin position="19"/>
        <end position="267"/>
    </location>
</feature>
<dbReference type="Proteomes" id="UP000728032">
    <property type="component" value="Unassembled WGS sequence"/>
</dbReference>
<evidence type="ECO:0000313" key="3">
    <source>
        <dbReference type="EMBL" id="CAD7655975.1"/>
    </source>
</evidence>
<name>A0A7R9M9A3_9ACAR</name>
<dbReference type="InterPro" id="IPR003599">
    <property type="entry name" value="Ig_sub"/>
</dbReference>
<dbReference type="AlphaFoldDB" id="A0A7R9M9A3"/>
<dbReference type="OrthoDB" id="6508813at2759"/>
<organism evidence="3">
    <name type="scientific">Oppiella nova</name>
    <dbReference type="NCBI Taxonomy" id="334625"/>
    <lineage>
        <taxon>Eukaryota</taxon>
        <taxon>Metazoa</taxon>
        <taxon>Ecdysozoa</taxon>
        <taxon>Arthropoda</taxon>
        <taxon>Chelicerata</taxon>
        <taxon>Arachnida</taxon>
        <taxon>Acari</taxon>
        <taxon>Acariformes</taxon>
        <taxon>Sarcoptiformes</taxon>
        <taxon>Oribatida</taxon>
        <taxon>Brachypylina</taxon>
        <taxon>Oppioidea</taxon>
        <taxon>Oppiidae</taxon>
        <taxon>Oppiella</taxon>
    </lineage>
</organism>
<gene>
    <name evidence="3" type="ORF">ONB1V03_LOCUS12615</name>
</gene>
<keyword evidence="4" id="KW-1185">Reference proteome</keyword>
<keyword evidence="1" id="KW-0732">Signal</keyword>
<accession>A0A7R9M9A3</accession>
<feature type="signal peptide" evidence="1">
    <location>
        <begin position="1"/>
        <end position="18"/>
    </location>
</feature>
<sequence length="267" mass="30757">MICKLLLNILLVITVVVNDWVSCVTMGGFEAPNTVKAGDNLTLNCTVTFTPEERLNSEISMTKDGQEFYRFNRKSMNEELKSIPGIDSKQMDTPMNVPGWVRLKNANLHFQGTYACVVITNINNNLSEQSMNKYVTFDPSMGDYPKNGAPNEQAETQKPFHNQIWPLIEDHKEVSLRVIPAKLNEEAVGFDGVFFNHLRSGRIAMFEPDYLTEFIKDVYCRKVTDIKWHMSPPIDYRESVIQWTDEPVVYEFEFSGRAIWWSNDPRL</sequence>
<reference evidence="3" key="1">
    <citation type="submission" date="2020-11" db="EMBL/GenBank/DDBJ databases">
        <authorList>
            <person name="Tran Van P."/>
        </authorList>
    </citation>
    <scope>NUCLEOTIDE SEQUENCE</scope>
</reference>
<dbReference type="Gene3D" id="2.60.40.10">
    <property type="entry name" value="Immunoglobulins"/>
    <property type="match status" value="1"/>
</dbReference>
<dbReference type="InterPro" id="IPR013783">
    <property type="entry name" value="Ig-like_fold"/>
</dbReference>
<dbReference type="SUPFAM" id="SSF48726">
    <property type="entry name" value="Immunoglobulin"/>
    <property type="match status" value="1"/>
</dbReference>
<evidence type="ECO:0000256" key="1">
    <source>
        <dbReference type="SAM" id="SignalP"/>
    </source>
</evidence>